<dbReference type="InterPro" id="IPR032710">
    <property type="entry name" value="NTF2-like_dom_sf"/>
</dbReference>
<dbReference type="Proteomes" id="UP000577697">
    <property type="component" value="Unassembled WGS sequence"/>
</dbReference>
<reference evidence="2 3" key="1">
    <citation type="submission" date="2020-08" db="EMBL/GenBank/DDBJ databases">
        <title>Genomic Encyclopedia of Type Strains, Phase IV (KMG-IV): sequencing the most valuable type-strain genomes for metagenomic binning, comparative biology and taxonomic classification.</title>
        <authorList>
            <person name="Goeker M."/>
        </authorList>
    </citation>
    <scope>NUCLEOTIDE SEQUENCE [LARGE SCALE GENOMIC DNA]</scope>
    <source>
        <strain evidence="2 3">DSM 10368</strain>
    </source>
</reference>
<evidence type="ECO:0000313" key="3">
    <source>
        <dbReference type="Proteomes" id="UP000577697"/>
    </source>
</evidence>
<proteinExistence type="predicted"/>
<organism evidence="2 3">
    <name type="scientific">Aminobacter aminovorans</name>
    <name type="common">Chelatobacter heintzii</name>
    <dbReference type="NCBI Taxonomy" id="83263"/>
    <lineage>
        <taxon>Bacteria</taxon>
        <taxon>Pseudomonadati</taxon>
        <taxon>Pseudomonadota</taxon>
        <taxon>Alphaproteobacteria</taxon>
        <taxon>Hyphomicrobiales</taxon>
        <taxon>Phyllobacteriaceae</taxon>
        <taxon>Aminobacter</taxon>
    </lineage>
</organism>
<dbReference type="Pfam" id="PF14534">
    <property type="entry name" value="DUF4440"/>
    <property type="match status" value="1"/>
</dbReference>
<sequence length="140" mass="15721">MMTHSEKQEIIDLEQKFWRAMVDKDVEGSVAMLAEESIVAGAQGTALLRHDDYRGMARQGESHWQLKSFQFDDVKVMFPSKDVAVIAYTVTEEMEVEGEALTLKAADATTWIRDDGSWLAALHTESVLGDPFGRDRIRAS</sequence>
<name>A0ABR6HIH6_AMIAI</name>
<feature type="domain" description="DUF4440" evidence="1">
    <location>
        <begin position="10"/>
        <end position="119"/>
    </location>
</feature>
<comment type="caution">
    <text evidence="2">The sequence shown here is derived from an EMBL/GenBank/DDBJ whole genome shotgun (WGS) entry which is preliminary data.</text>
</comment>
<dbReference type="EMBL" id="JACICB010000052">
    <property type="protein sequence ID" value="MBB3710347.1"/>
    <property type="molecule type" value="Genomic_DNA"/>
</dbReference>
<accession>A0ABR6HIH6</accession>
<dbReference type="Gene3D" id="3.10.450.50">
    <property type="match status" value="1"/>
</dbReference>
<protein>
    <recommendedName>
        <fullName evidence="1">DUF4440 domain-containing protein</fullName>
    </recommendedName>
</protein>
<gene>
    <name evidence="2" type="ORF">FHS67_006711</name>
</gene>
<evidence type="ECO:0000259" key="1">
    <source>
        <dbReference type="Pfam" id="PF14534"/>
    </source>
</evidence>
<keyword evidence="3" id="KW-1185">Reference proteome</keyword>
<dbReference type="InterPro" id="IPR027843">
    <property type="entry name" value="DUF4440"/>
</dbReference>
<dbReference type="SUPFAM" id="SSF54427">
    <property type="entry name" value="NTF2-like"/>
    <property type="match status" value="1"/>
</dbReference>
<evidence type="ECO:0000313" key="2">
    <source>
        <dbReference type="EMBL" id="MBB3710347.1"/>
    </source>
</evidence>